<organism evidence="11 12">
    <name type="scientific">Acidiphilium rubrum</name>
    <dbReference type="NCBI Taxonomy" id="526"/>
    <lineage>
        <taxon>Bacteria</taxon>
        <taxon>Pseudomonadati</taxon>
        <taxon>Pseudomonadota</taxon>
        <taxon>Alphaproteobacteria</taxon>
        <taxon>Acetobacterales</taxon>
        <taxon>Acidocellaceae</taxon>
        <taxon>Acidiphilium</taxon>
    </lineage>
</organism>
<keyword evidence="5 7" id="KW-0547">Nucleotide-binding</keyword>
<comment type="similarity">
    <text evidence="7">Belongs to the MurCDEF family.</text>
</comment>
<dbReference type="RefSeq" id="WP_029312954.1">
    <property type="nucleotide sequence ID" value="NZ_FTNE01000027.1"/>
</dbReference>
<evidence type="ECO:0000313" key="11">
    <source>
        <dbReference type="EMBL" id="SIR38133.1"/>
    </source>
</evidence>
<dbReference type="Pfam" id="PF08245">
    <property type="entry name" value="Mur_ligase_M"/>
    <property type="match status" value="1"/>
</dbReference>
<dbReference type="UniPathway" id="UPA00219"/>
<keyword evidence="7 8" id="KW-0961">Cell wall biogenesis/degradation</keyword>
<dbReference type="Pfam" id="PF02875">
    <property type="entry name" value="Mur_ligase_C"/>
    <property type="match status" value="1"/>
</dbReference>
<dbReference type="InterPro" id="IPR004101">
    <property type="entry name" value="Mur_ligase_C"/>
</dbReference>
<keyword evidence="7 8" id="KW-0131">Cell cycle</keyword>
<protein>
    <recommendedName>
        <fullName evidence="7 8">UDP-N-acetylmuramoylalanine--D-glutamate ligase</fullName>
        <ecNumber evidence="7 8">6.3.2.9</ecNumber>
    </recommendedName>
    <alternativeName>
        <fullName evidence="7">D-glutamic acid-adding enzyme</fullName>
    </alternativeName>
    <alternativeName>
        <fullName evidence="7">UDP-N-acetylmuramoyl-L-alanyl-D-glutamate synthetase</fullName>
    </alternativeName>
</protein>
<dbReference type="PANTHER" id="PTHR43692">
    <property type="entry name" value="UDP-N-ACETYLMURAMOYLALANINE--D-GLUTAMATE LIGASE"/>
    <property type="match status" value="1"/>
</dbReference>
<keyword evidence="4 7" id="KW-0436">Ligase</keyword>
<dbReference type="AlphaFoldDB" id="A0A8G2CN71"/>
<dbReference type="PANTHER" id="PTHR43692:SF1">
    <property type="entry name" value="UDP-N-ACETYLMURAMOYLALANINE--D-GLUTAMATE LIGASE"/>
    <property type="match status" value="1"/>
</dbReference>
<gene>
    <name evidence="7" type="primary">murD</name>
    <name evidence="11" type="ORF">SAMN05421828_12740</name>
</gene>
<keyword evidence="3 7" id="KW-0963">Cytoplasm</keyword>
<feature type="domain" description="Mur ligase C-terminal" evidence="9">
    <location>
        <begin position="319"/>
        <end position="431"/>
    </location>
</feature>
<dbReference type="Gene3D" id="3.40.1190.10">
    <property type="entry name" value="Mur-like, catalytic domain"/>
    <property type="match status" value="1"/>
</dbReference>
<proteinExistence type="inferred from homology"/>
<dbReference type="Gene3D" id="3.90.190.20">
    <property type="entry name" value="Mur ligase, C-terminal domain"/>
    <property type="match status" value="1"/>
</dbReference>
<evidence type="ECO:0000256" key="8">
    <source>
        <dbReference type="RuleBase" id="RU003664"/>
    </source>
</evidence>
<evidence type="ECO:0000259" key="10">
    <source>
        <dbReference type="Pfam" id="PF08245"/>
    </source>
</evidence>
<keyword evidence="6 7" id="KW-0067">ATP-binding</keyword>
<keyword evidence="7 8" id="KW-0133">Cell shape</keyword>
<dbReference type="InterPro" id="IPR036291">
    <property type="entry name" value="NAD(P)-bd_dom_sf"/>
</dbReference>
<dbReference type="GO" id="GO:0005524">
    <property type="term" value="F:ATP binding"/>
    <property type="evidence" value="ECO:0007669"/>
    <property type="project" value="UniProtKB-UniRule"/>
</dbReference>
<evidence type="ECO:0000256" key="7">
    <source>
        <dbReference type="HAMAP-Rule" id="MF_00639"/>
    </source>
</evidence>
<dbReference type="Proteomes" id="UP000186308">
    <property type="component" value="Unassembled WGS sequence"/>
</dbReference>
<evidence type="ECO:0000256" key="1">
    <source>
        <dbReference type="ARBA" id="ARBA00004496"/>
    </source>
</evidence>
<dbReference type="SUPFAM" id="SSF53244">
    <property type="entry name" value="MurD-like peptide ligases, peptide-binding domain"/>
    <property type="match status" value="1"/>
</dbReference>
<dbReference type="GO" id="GO:0005737">
    <property type="term" value="C:cytoplasm"/>
    <property type="evidence" value="ECO:0007669"/>
    <property type="project" value="UniProtKB-SubCell"/>
</dbReference>
<dbReference type="OrthoDB" id="9809796at2"/>
<dbReference type="InterPro" id="IPR036615">
    <property type="entry name" value="Mur_ligase_C_dom_sf"/>
</dbReference>
<name>A0A8G2CN71_ACIRU</name>
<evidence type="ECO:0000259" key="9">
    <source>
        <dbReference type="Pfam" id="PF02875"/>
    </source>
</evidence>
<dbReference type="HAMAP" id="MF_00639">
    <property type="entry name" value="MurD"/>
    <property type="match status" value="1"/>
</dbReference>
<dbReference type="InterPro" id="IPR005762">
    <property type="entry name" value="MurD"/>
</dbReference>
<dbReference type="GO" id="GO:0071555">
    <property type="term" value="P:cell wall organization"/>
    <property type="evidence" value="ECO:0007669"/>
    <property type="project" value="UniProtKB-KW"/>
</dbReference>
<evidence type="ECO:0000256" key="3">
    <source>
        <dbReference type="ARBA" id="ARBA00022490"/>
    </source>
</evidence>
<dbReference type="EMBL" id="FTNE01000027">
    <property type="protein sequence ID" value="SIR38133.1"/>
    <property type="molecule type" value="Genomic_DNA"/>
</dbReference>
<dbReference type="GO" id="GO:0008764">
    <property type="term" value="F:UDP-N-acetylmuramoylalanine-D-glutamate ligase activity"/>
    <property type="evidence" value="ECO:0007669"/>
    <property type="project" value="UniProtKB-UniRule"/>
</dbReference>
<evidence type="ECO:0000256" key="2">
    <source>
        <dbReference type="ARBA" id="ARBA00004752"/>
    </source>
</evidence>
<feature type="binding site" evidence="7">
    <location>
        <begin position="124"/>
        <end position="130"/>
    </location>
    <ligand>
        <name>ATP</name>
        <dbReference type="ChEBI" id="CHEBI:30616"/>
    </ligand>
</feature>
<comment type="pathway">
    <text evidence="2 7 8">Cell wall biogenesis; peptidoglycan biosynthesis.</text>
</comment>
<evidence type="ECO:0000256" key="4">
    <source>
        <dbReference type="ARBA" id="ARBA00022598"/>
    </source>
</evidence>
<comment type="catalytic activity">
    <reaction evidence="7 8">
        <text>UDP-N-acetyl-alpha-D-muramoyl-L-alanine + D-glutamate + ATP = UDP-N-acetyl-alpha-D-muramoyl-L-alanyl-D-glutamate + ADP + phosphate + H(+)</text>
        <dbReference type="Rhea" id="RHEA:16429"/>
        <dbReference type="ChEBI" id="CHEBI:15378"/>
        <dbReference type="ChEBI" id="CHEBI:29986"/>
        <dbReference type="ChEBI" id="CHEBI:30616"/>
        <dbReference type="ChEBI" id="CHEBI:43474"/>
        <dbReference type="ChEBI" id="CHEBI:83898"/>
        <dbReference type="ChEBI" id="CHEBI:83900"/>
        <dbReference type="ChEBI" id="CHEBI:456216"/>
        <dbReference type="EC" id="6.3.2.9"/>
    </reaction>
</comment>
<dbReference type="InterPro" id="IPR013221">
    <property type="entry name" value="Mur_ligase_cen"/>
</dbReference>
<evidence type="ECO:0000256" key="6">
    <source>
        <dbReference type="ARBA" id="ARBA00022840"/>
    </source>
</evidence>
<dbReference type="NCBIfam" id="TIGR01087">
    <property type="entry name" value="murD"/>
    <property type="match status" value="1"/>
</dbReference>
<sequence length="467" mass="48700">MSNVIKPWPRVFEGQSFAVLGLGQNGLPAAVTLRTMGAAVVAWDDDATRRDAAQAAGIPLARPSEVDQLDALILSPGIPHDRPAPHPEAAAMRARGVAILSDAELLFRAVRAAGSAARFAGITGTNGKSTTTALLAHIFATSGVPVAAGGNLGPASLALPLLPDDGIYVLEMSSYMLERIATMRFDAAIMLNLTHDHLDRHGSMAGYVAAKAAIFARQTDTDTAVIGIDDEPSRVLAGDIATHAASLIRISGDHRADFFADRRILQDEFGPIADLSTAPALRGTHNAQNAAAAAAVALALGIERGRIAPALASFAGLPHRQQRIATIDGVDFIDDSKATNADAAARALDSFERVVWIAGGIGKDGGIAGLAPWFDRIDHAVLIGRDASMFAQTLAAHGVAHEIAGTLDRAVPLAFDRARRHGIDTVLLSPAAASFDQFANYAERGLQFAALARSIPARSISLPAACT</sequence>
<evidence type="ECO:0000256" key="5">
    <source>
        <dbReference type="ARBA" id="ARBA00022741"/>
    </source>
</evidence>
<evidence type="ECO:0000313" key="12">
    <source>
        <dbReference type="Proteomes" id="UP000186308"/>
    </source>
</evidence>
<dbReference type="SUPFAM" id="SSF53623">
    <property type="entry name" value="MurD-like peptide ligases, catalytic domain"/>
    <property type="match status" value="1"/>
</dbReference>
<dbReference type="GO" id="GO:0009252">
    <property type="term" value="P:peptidoglycan biosynthetic process"/>
    <property type="evidence" value="ECO:0007669"/>
    <property type="project" value="UniProtKB-UniRule"/>
</dbReference>
<dbReference type="EC" id="6.3.2.9" evidence="7 8"/>
<dbReference type="Gene3D" id="3.40.50.720">
    <property type="entry name" value="NAD(P)-binding Rossmann-like Domain"/>
    <property type="match status" value="1"/>
</dbReference>
<accession>A0A8G2CN71</accession>
<comment type="caution">
    <text evidence="11">The sequence shown here is derived from an EMBL/GenBank/DDBJ whole genome shotgun (WGS) entry which is preliminary data.</text>
</comment>
<dbReference type="InterPro" id="IPR036565">
    <property type="entry name" value="Mur-like_cat_sf"/>
</dbReference>
<comment type="function">
    <text evidence="7 8">Cell wall formation. Catalyzes the addition of glutamate to the nucleotide precursor UDP-N-acetylmuramoyl-L-alanine (UMA).</text>
</comment>
<keyword evidence="7 8" id="KW-0573">Peptidoglycan synthesis</keyword>
<dbReference type="GO" id="GO:0008360">
    <property type="term" value="P:regulation of cell shape"/>
    <property type="evidence" value="ECO:0007669"/>
    <property type="project" value="UniProtKB-KW"/>
</dbReference>
<dbReference type="SUPFAM" id="SSF51735">
    <property type="entry name" value="NAD(P)-binding Rossmann-fold domains"/>
    <property type="match status" value="1"/>
</dbReference>
<reference evidence="11 12" key="1">
    <citation type="submission" date="2017-01" db="EMBL/GenBank/DDBJ databases">
        <authorList>
            <person name="Varghese N."/>
            <person name="Submissions S."/>
        </authorList>
    </citation>
    <scope>NUCLEOTIDE SEQUENCE [LARGE SCALE GENOMIC DNA]</scope>
    <source>
        <strain evidence="11 12">ATCC 35905</strain>
    </source>
</reference>
<dbReference type="GO" id="GO:0051301">
    <property type="term" value="P:cell division"/>
    <property type="evidence" value="ECO:0007669"/>
    <property type="project" value="UniProtKB-KW"/>
</dbReference>
<keyword evidence="12" id="KW-1185">Reference proteome</keyword>
<comment type="subcellular location">
    <subcellularLocation>
        <location evidence="1 7 8">Cytoplasm</location>
    </subcellularLocation>
</comment>
<keyword evidence="7 8" id="KW-0132">Cell division</keyword>
<feature type="domain" description="Mur ligase central" evidence="10">
    <location>
        <begin position="122"/>
        <end position="297"/>
    </location>
</feature>